<dbReference type="InterPro" id="IPR045595">
    <property type="entry name" value="SufBD_N"/>
</dbReference>
<dbReference type="InterPro" id="IPR000825">
    <property type="entry name" value="SUF_FeS_clus_asmbl_SufBD_core"/>
</dbReference>
<dbReference type="Pfam" id="PF01458">
    <property type="entry name" value="SUFBD_core"/>
    <property type="match status" value="1"/>
</dbReference>
<reference evidence="4" key="1">
    <citation type="submission" date="2006-03" db="EMBL/GenBank/DDBJ databases">
        <title>Complete sequence of Rhodopseudomonas palustris BisB18.</title>
        <authorList>
            <consortium name="US DOE Joint Genome Institute"/>
            <person name="Copeland A."/>
            <person name="Lucas S."/>
            <person name="Lapidus A."/>
            <person name="Barry K."/>
            <person name="Detter J.C."/>
            <person name="Glavina del Rio T."/>
            <person name="Hammon N."/>
            <person name="Israni S."/>
            <person name="Dalin E."/>
            <person name="Tice H."/>
            <person name="Pitluck S."/>
            <person name="Chain P."/>
            <person name="Malfatti S."/>
            <person name="Shin M."/>
            <person name="Vergez L."/>
            <person name="Schmutz J."/>
            <person name="Larimer F."/>
            <person name="Land M."/>
            <person name="Hauser L."/>
            <person name="Pelletier D.A."/>
            <person name="Kyrpides N."/>
            <person name="Anderson I."/>
            <person name="Oda Y."/>
            <person name="Harwood C.S."/>
            <person name="Richardson P."/>
        </authorList>
    </citation>
    <scope>NUCLEOTIDE SEQUENCE [LARGE SCALE GENOMIC DNA]</scope>
    <source>
        <strain evidence="4">BisB18</strain>
    </source>
</reference>
<proteinExistence type="inferred from homology"/>
<dbReference type="InterPro" id="IPR037284">
    <property type="entry name" value="SUF_FeS_clus_asmbl_SufBD_sf"/>
</dbReference>
<dbReference type="PANTHER" id="PTHR43575:SF1">
    <property type="entry name" value="PROTEIN ABCI7, CHLOROPLASTIC"/>
    <property type="match status" value="1"/>
</dbReference>
<sequence length="459" mass="48635">MRNMRKPRPDVASTKTDFVMNVAATQIAPVASASAFDAVRARLPGSEPVTERRQASFEAYASKGLPNRRIEDWKYTDLRVLMREVLPLAAAPDEAALQRAAAALAQLETRDTTKLVLVDGVFAPSLSDHAGLEAAIEIRSLADVLGDDGNASRADLLNIKASADAMISLNAAMATDGVLITVADGASVGKPIHIVHVATQSKAASYTRSFLKLGNGARVTFVESFVGAAGAASYQANDAVVIWVGDGAELEHVRLMEDALDAINISTAVFTVGAKAKLNTLNLTSGGGVSRYQGFVSIAGEGAHVATNGVNLLKGTQHGDTTLVLNHVVPHCTSREVFRAVLDGRAHSVFQGRINVHQPAQKTDAKMMTRALLLSDEAEADNKPELEIFADDVTCGHGSTTGALDESLLFYLRARGLSEKDAQSLLIQAFIGEAIESIADDGLRELAIAAGERWLEARS</sequence>
<dbReference type="InterPro" id="IPR055346">
    <property type="entry name" value="Fe-S_cluster_assembly_SufBD"/>
</dbReference>
<dbReference type="Pfam" id="PF19295">
    <property type="entry name" value="SufBD_N"/>
    <property type="match status" value="1"/>
</dbReference>
<dbReference type="GO" id="GO:0016226">
    <property type="term" value="P:iron-sulfur cluster assembly"/>
    <property type="evidence" value="ECO:0007669"/>
    <property type="project" value="InterPro"/>
</dbReference>
<organism evidence="4">
    <name type="scientific">Rhodopseudomonas palustris (strain BisB18)</name>
    <dbReference type="NCBI Taxonomy" id="316056"/>
    <lineage>
        <taxon>Bacteria</taxon>
        <taxon>Pseudomonadati</taxon>
        <taxon>Pseudomonadota</taxon>
        <taxon>Alphaproteobacteria</taxon>
        <taxon>Hyphomicrobiales</taxon>
        <taxon>Nitrobacteraceae</taxon>
        <taxon>Rhodopseudomonas</taxon>
    </lineage>
</organism>
<comment type="similarity">
    <text evidence="1">Belongs to the iron-sulfur cluster assembly SufBD family.</text>
</comment>
<dbReference type="EMBL" id="CP000301">
    <property type="protein sequence ID" value="ABD88386.1"/>
    <property type="molecule type" value="Genomic_DNA"/>
</dbReference>
<evidence type="ECO:0000259" key="2">
    <source>
        <dbReference type="Pfam" id="PF01458"/>
    </source>
</evidence>
<dbReference type="PANTHER" id="PTHR43575">
    <property type="entry name" value="PROTEIN ABCI7, CHLOROPLASTIC"/>
    <property type="match status" value="1"/>
</dbReference>
<evidence type="ECO:0000259" key="3">
    <source>
        <dbReference type="Pfam" id="PF19295"/>
    </source>
</evidence>
<name>Q213Q0_RHOPB</name>
<accession>Q213Q0</accession>
<dbReference type="InterPro" id="IPR011542">
    <property type="entry name" value="SUF_FeS_clus_asmbl_SufD"/>
</dbReference>
<dbReference type="KEGG" id="rpc:RPC_2838"/>
<dbReference type="HOGENOM" id="CLU_026231_5_2_5"/>
<dbReference type="STRING" id="316056.RPC_2838"/>
<dbReference type="AlphaFoldDB" id="Q213Q0"/>
<evidence type="ECO:0000256" key="1">
    <source>
        <dbReference type="ARBA" id="ARBA00043967"/>
    </source>
</evidence>
<dbReference type="NCBIfam" id="TIGR01981">
    <property type="entry name" value="sufD"/>
    <property type="match status" value="1"/>
</dbReference>
<dbReference type="SUPFAM" id="SSF101960">
    <property type="entry name" value="Stabilizer of iron transporter SufD"/>
    <property type="match status" value="1"/>
</dbReference>
<feature type="domain" description="SUF system FeS cluster assembly SufBD N-terminal" evidence="3">
    <location>
        <begin position="47"/>
        <end position="194"/>
    </location>
</feature>
<gene>
    <name evidence="4" type="ordered locus">RPC_2838</name>
</gene>
<dbReference type="eggNOG" id="COG0719">
    <property type="taxonomic scope" value="Bacteria"/>
</dbReference>
<feature type="domain" description="SUF system FeS cluster assembly SufBD core" evidence="2">
    <location>
        <begin position="198"/>
        <end position="430"/>
    </location>
</feature>
<evidence type="ECO:0000313" key="4">
    <source>
        <dbReference type="EMBL" id="ABD88386.1"/>
    </source>
</evidence>
<protein>
    <submittedName>
        <fullName evidence="4">Iron-regulated ABC transporter permease protein SufD</fullName>
    </submittedName>
</protein>